<dbReference type="InterPro" id="IPR020630">
    <property type="entry name" value="THF_DH/CycHdrlase_cat_dom"/>
</dbReference>
<dbReference type="Pfam" id="PF00763">
    <property type="entry name" value="THF_DHG_CYH"/>
    <property type="match status" value="1"/>
</dbReference>
<feature type="binding site" evidence="13">
    <location>
        <position position="232"/>
    </location>
    <ligand>
        <name>NADP(+)</name>
        <dbReference type="ChEBI" id="CHEBI:58349"/>
    </ligand>
</feature>
<dbReference type="PROSITE" id="PS00767">
    <property type="entry name" value="THF_DHG_CYH_2"/>
    <property type="match status" value="1"/>
</dbReference>
<dbReference type="NCBIfam" id="NF010783">
    <property type="entry name" value="PRK14186.1"/>
    <property type="match status" value="1"/>
</dbReference>
<dbReference type="FunFam" id="3.40.50.10860:FF:000001">
    <property type="entry name" value="Bifunctional protein FolD"/>
    <property type="match status" value="1"/>
</dbReference>
<evidence type="ECO:0000256" key="12">
    <source>
        <dbReference type="ARBA" id="ARBA00036357"/>
    </source>
</evidence>
<dbReference type="InterPro" id="IPR020867">
    <property type="entry name" value="THF_DH/CycHdrlase_CS"/>
</dbReference>
<feature type="binding site" evidence="13">
    <location>
        <begin position="166"/>
        <end position="168"/>
    </location>
    <ligand>
        <name>NADP(+)</name>
        <dbReference type="ChEBI" id="CHEBI:58349"/>
    </ligand>
</feature>
<evidence type="ECO:0000256" key="6">
    <source>
        <dbReference type="ARBA" id="ARBA00022801"/>
    </source>
</evidence>
<keyword evidence="6 13" id="KW-0378">Hydrolase</keyword>
<organism evidence="16 17">
    <name type="scientific">Caloranaerobacter azorensis H53214</name>
    <dbReference type="NCBI Taxonomy" id="1156417"/>
    <lineage>
        <taxon>Bacteria</taxon>
        <taxon>Bacillati</taxon>
        <taxon>Bacillota</taxon>
        <taxon>Tissierellia</taxon>
        <taxon>Tissierellales</taxon>
        <taxon>Thermohalobacteraceae</taxon>
        <taxon>Caloranaerobacter</taxon>
    </lineage>
</organism>
<sequence>MKNNIIDGKEIAKNIRAGLAKEIEMIKEKYGKVPGLAVILVGNDPASHTYVSMKEKACKKIGMYSEVHRLSEDTTQNQIIELIEKLNKDDKIDGILVQLPLPKGINENIVNYKISPEKDVDGFHAINAGNLFLGEKSFVPCTPKGIIRLIKETGIEIEGKNAVVVGRSNIVGKPTAILLLNENATVKICHSRTRDLAKHVKEADILVSAVGKPEIIKGEMIKEGAVVIDAGTTKVDGKLVGDVEFDLAKDRASWITPVPGGVGPMTITMLLENTLEAFKKRWNLEP</sequence>
<evidence type="ECO:0000256" key="7">
    <source>
        <dbReference type="ARBA" id="ARBA00022857"/>
    </source>
</evidence>
<dbReference type="Gene3D" id="3.40.50.720">
    <property type="entry name" value="NAD(P)-binding Rossmann-like Domain"/>
    <property type="match status" value="1"/>
</dbReference>
<comment type="catalytic activity">
    <reaction evidence="13">
        <text>(6R)-5,10-methylene-5,6,7,8-tetrahydrofolate + NADP(+) = (6R)-5,10-methenyltetrahydrofolate + NADPH</text>
        <dbReference type="Rhea" id="RHEA:22812"/>
        <dbReference type="ChEBI" id="CHEBI:15636"/>
        <dbReference type="ChEBI" id="CHEBI:57455"/>
        <dbReference type="ChEBI" id="CHEBI:57783"/>
        <dbReference type="ChEBI" id="CHEBI:58349"/>
        <dbReference type="EC" id="1.5.1.5"/>
    </reaction>
</comment>
<dbReference type="Proteomes" id="UP000029622">
    <property type="component" value="Unassembled WGS sequence"/>
</dbReference>
<evidence type="ECO:0000313" key="17">
    <source>
        <dbReference type="Proteomes" id="UP000029622"/>
    </source>
</evidence>
<protein>
    <recommendedName>
        <fullName evidence="13">Bifunctional protein FolD</fullName>
    </recommendedName>
    <domain>
        <recommendedName>
            <fullName evidence="13">Methylenetetrahydrofolate dehydrogenase</fullName>
            <ecNumber evidence="13">1.5.1.5</ecNumber>
        </recommendedName>
    </domain>
    <domain>
        <recommendedName>
            <fullName evidence="13">Methenyltetrahydrofolate cyclohydrolase</fullName>
            <ecNumber evidence="13">3.5.4.9</ecNumber>
        </recommendedName>
    </domain>
</protein>
<proteinExistence type="inferred from homology"/>
<comment type="subunit">
    <text evidence="2 13">Homodimer.</text>
</comment>
<dbReference type="PROSITE" id="PS00766">
    <property type="entry name" value="THF_DHG_CYH_1"/>
    <property type="match status" value="1"/>
</dbReference>
<evidence type="ECO:0000256" key="10">
    <source>
        <dbReference type="ARBA" id="ARBA00023167"/>
    </source>
</evidence>
<dbReference type="PANTHER" id="PTHR48099:SF5">
    <property type="entry name" value="C-1-TETRAHYDROFOLATE SYNTHASE, CYTOPLASMIC"/>
    <property type="match status" value="1"/>
</dbReference>
<dbReference type="Gene3D" id="3.40.50.10860">
    <property type="entry name" value="Leucine Dehydrogenase, chain A, domain 1"/>
    <property type="match status" value="1"/>
</dbReference>
<dbReference type="GO" id="GO:0005829">
    <property type="term" value="C:cytosol"/>
    <property type="evidence" value="ECO:0007669"/>
    <property type="project" value="TreeGrafter"/>
</dbReference>
<evidence type="ECO:0000256" key="1">
    <source>
        <dbReference type="ARBA" id="ARBA00004777"/>
    </source>
</evidence>
<keyword evidence="8 13" id="KW-0560">Oxidoreductase</keyword>
<evidence type="ECO:0000256" key="9">
    <source>
        <dbReference type="ARBA" id="ARBA00023102"/>
    </source>
</evidence>
<dbReference type="InterPro" id="IPR000672">
    <property type="entry name" value="THF_DH/CycHdrlase"/>
</dbReference>
<name>A0A096DQB3_9FIRM</name>
<gene>
    <name evidence="13" type="primary">folD</name>
    <name evidence="16" type="ORF">Y919_00215</name>
</gene>
<evidence type="ECO:0000256" key="11">
    <source>
        <dbReference type="ARBA" id="ARBA00023268"/>
    </source>
</evidence>
<dbReference type="EC" id="1.5.1.5" evidence="13"/>
<evidence type="ECO:0000256" key="13">
    <source>
        <dbReference type="HAMAP-Rule" id="MF_01576"/>
    </source>
</evidence>
<dbReference type="UniPathway" id="UPA00193"/>
<evidence type="ECO:0000256" key="8">
    <source>
        <dbReference type="ARBA" id="ARBA00023002"/>
    </source>
</evidence>
<dbReference type="PRINTS" id="PR00085">
    <property type="entry name" value="THFDHDRGNASE"/>
</dbReference>
<comment type="caution">
    <text evidence="16">The sequence shown here is derived from an EMBL/GenBank/DDBJ whole genome shotgun (WGS) entry which is preliminary data.</text>
</comment>
<keyword evidence="11 13" id="KW-0511">Multifunctional enzyme</keyword>
<dbReference type="STRING" id="1156417.Y919_00215"/>
<dbReference type="GO" id="GO:0004488">
    <property type="term" value="F:methylenetetrahydrofolate dehydrogenase (NADP+) activity"/>
    <property type="evidence" value="ECO:0007669"/>
    <property type="project" value="UniProtKB-UniRule"/>
</dbReference>
<dbReference type="InterPro" id="IPR036291">
    <property type="entry name" value="NAD(P)-bd_dom_sf"/>
</dbReference>
<dbReference type="SUPFAM" id="SSF53223">
    <property type="entry name" value="Aminoacid dehydrogenase-like, N-terminal domain"/>
    <property type="match status" value="1"/>
</dbReference>
<dbReference type="CDD" id="cd01080">
    <property type="entry name" value="NAD_bind_m-THF_DH_Cyclohyd"/>
    <property type="match status" value="1"/>
</dbReference>
<dbReference type="EC" id="3.5.4.9" evidence="13"/>
<dbReference type="NCBIfam" id="NF008058">
    <property type="entry name" value="PRK10792.1"/>
    <property type="match status" value="1"/>
</dbReference>
<reference evidence="16 17" key="1">
    <citation type="submission" date="2013-12" db="EMBL/GenBank/DDBJ databases">
        <title>Draft genome sequence of Caloranaerobacter sp. H53214.</title>
        <authorList>
            <person name="Jiang L.J."/>
            <person name="Shao Z.Z."/>
            <person name="Long M.N."/>
        </authorList>
    </citation>
    <scope>NUCLEOTIDE SEQUENCE [LARGE SCALE GENOMIC DNA]</scope>
    <source>
        <strain evidence="16 17">H53214</strain>
    </source>
</reference>
<keyword evidence="3 13" id="KW-0554">One-carbon metabolism</keyword>
<evidence type="ECO:0000256" key="4">
    <source>
        <dbReference type="ARBA" id="ARBA00022605"/>
    </source>
</evidence>
<dbReference type="AlphaFoldDB" id="A0A096DQB3"/>
<comment type="similarity">
    <text evidence="13">Belongs to the tetrahydrofolate dehydrogenase/cyclohydrolase family.</text>
</comment>
<comment type="function">
    <text evidence="13">Catalyzes the oxidation of 5,10-methylenetetrahydrofolate to 5,10-methenyltetrahydrofolate and then the hydrolysis of 5,10-methenyltetrahydrofolate to 10-formyltetrahydrofolate.</text>
</comment>
<dbReference type="GO" id="GO:0006164">
    <property type="term" value="P:purine nucleotide biosynthetic process"/>
    <property type="evidence" value="ECO:0007669"/>
    <property type="project" value="UniProtKB-KW"/>
</dbReference>
<keyword evidence="5 13" id="KW-0658">Purine biosynthesis</keyword>
<dbReference type="GO" id="GO:0000105">
    <property type="term" value="P:L-histidine biosynthetic process"/>
    <property type="evidence" value="ECO:0007669"/>
    <property type="project" value="UniProtKB-KW"/>
</dbReference>
<dbReference type="HAMAP" id="MF_01576">
    <property type="entry name" value="THF_DHG_CYH"/>
    <property type="match status" value="1"/>
</dbReference>
<dbReference type="SUPFAM" id="SSF51735">
    <property type="entry name" value="NAD(P)-binding Rossmann-fold domains"/>
    <property type="match status" value="1"/>
</dbReference>
<dbReference type="RefSeq" id="WP_035161156.1">
    <property type="nucleotide sequence ID" value="NZ_AZTB01000001.1"/>
</dbReference>
<dbReference type="GO" id="GO:0009086">
    <property type="term" value="P:methionine biosynthetic process"/>
    <property type="evidence" value="ECO:0007669"/>
    <property type="project" value="UniProtKB-KW"/>
</dbReference>
<keyword evidence="10 13" id="KW-0486">Methionine biosynthesis</keyword>
<feature type="domain" description="Tetrahydrofolate dehydrogenase/cyclohydrolase NAD(P)-binding" evidence="15">
    <location>
        <begin position="140"/>
        <end position="281"/>
    </location>
</feature>
<keyword evidence="9 13" id="KW-0368">Histidine biosynthesis</keyword>
<comment type="caution">
    <text evidence="13">Lacks conserved residue(s) required for the propagation of feature annotation.</text>
</comment>
<keyword evidence="4 13" id="KW-0028">Amino-acid biosynthesis</keyword>
<evidence type="ECO:0000313" key="16">
    <source>
        <dbReference type="EMBL" id="KGG81421.1"/>
    </source>
</evidence>
<evidence type="ECO:0000259" key="15">
    <source>
        <dbReference type="Pfam" id="PF02882"/>
    </source>
</evidence>
<dbReference type="Pfam" id="PF02882">
    <property type="entry name" value="THF_DHG_CYH_C"/>
    <property type="match status" value="1"/>
</dbReference>
<evidence type="ECO:0000256" key="3">
    <source>
        <dbReference type="ARBA" id="ARBA00022563"/>
    </source>
</evidence>
<comment type="catalytic activity">
    <reaction evidence="12 13">
        <text>(6R)-5,10-methenyltetrahydrofolate + H2O = (6R)-10-formyltetrahydrofolate + H(+)</text>
        <dbReference type="Rhea" id="RHEA:23700"/>
        <dbReference type="ChEBI" id="CHEBI:15377"/>
        <dbReference type="ChEBI" id="CHEBI:15378"/>
        <dbReference type="ChEBI" id="CHEBI:57455"/>
        <dbReference type="ChEBI" id="CHEBI:195366"/>
        <dbReference type="EC" id="3.5.4.9"/>
    </reaction>
</comment>
<evidence type="ECO:0000256" key="5">
    <source>
        <dbReference type="ARBA" id="ARBA00022755"/>
    </source>
</evidence>
<dbReference type="InterPro" id="IPR020631">
    <property type="entry name" value="THF_DH/CycHdrlase_NAD-bd_dom"/>
</dbReference>
<dbReference type="EMBL" id="AZTB01000001">
    <property type="protein sequence ID" value="KGG81421.1"/>
    <property type="molecule type" value="Genomic_DNA"/>
</dbReference>
<dbReference type="GO" id="GO:0035999">
    <property type="term" value="P:tetrahydrofolate interconversion"/>
    <property type="evidence" value="ECO:0007669"/>
    <property type="project" value="UniProtKB-UniRule"/>
</dbReference>
<comment type="pathway">
    <text evidence="1 13">One-carbon metabolism; tetrahydrofolate interconversion.</text>
</comment>
<evidence type="ECO:0000256" key="2">
    <source>
        <dbReference type="ARBA" id="ARBA00011738"/>
    </source>
</evidence>
<feature type="domain" description="Tetrahydrofolate dehydrogenase/cyclohydrolase catalytic" evidence="14">
    <location>
        <begin position="6"/>
        <end position="121"/>
    </location>
</feature>
<dbReference type="InterPro" id="IPR046346">
    <property type="entry name" value="Aminoacid_DH-like_N_sf"/>
</dbReference>
<accession>A0A096DQB3</accession>
<dbReference type="PANTHER" id="PTHR48099">
    <property type="entry name" value="C-1-TETRAHYDROFOLATE SYNTHASE, CYTOPLASMIC-RELATED"/>
    <property type="match status" value="1"/>
</dbReference>
<evidence type="ECO:0000259" key="14">
    <source>
        <dbReference type="Pfam" id="PF00763"/>
    </source>
</evidence>
<dbReference type="GO" id="GO:0004477">
    <property type="term" value="F:methenyltetrahydrofolate cyclohydrolase activity"/>
    <property type="evidence" value="ECO:0007669"/>
    <property type="project" value="UniProtKB-UniRule"/>
</dbReference>
<dbReference type="FunFam" id="3.40.50.720:FF:000006">
    <property type="entry name" value="Bifunctional protein FolD"/>
    <property type="match status" value="1"/>
</dbReference>
<keyword evidence="7 13" id="KW-0521">NADP</keyword>